<name>A0ACB8BJ09_9AGAM</name>
<dbReference type="EMBL" id="MU266406">
    <property type="protein sequence ID" value="KAH7925263.1"/>
    <property type="molecule type" value="Genomic_DNA"/>
</dbReference>
<organism evidence="1 2">
    <name type="scientific">Leucogyrophana mollusca</name>
    <dbReference type="NCBI Taxonomy" id="85980"/>
    <lineage>
        <taxon>Eukaryota</taxon>
        <taxon>Fungi</taxon>
        <taxon>Dikarya</taxon>
        <taxon>Basidiomycota</taxon>
        <taxon>Agaricomycotina</taxon>
        <taxon>Agaricomycetes</taxon>
        <taxon>Agaricomycetidae</taxon>
        <taxon>Boletales</taxon>
        <taxon>Boletales incertae sedis</taxon>
        <taxon>Leucogyrophana</taxon>
    </lineage>
</organism>
<protein>
    <submittedName>
        <fullName evidence="1">Uncharacterized protein</fullName>
    </submittedName>
</protein>
<evidence type="ECO:0000313" key="1">
    <source>
        <dbReference type="EMBL" id="KAH7925263.1"/>
    </source>
</evidence>
<gene>
    <name evidence="1" type="ORF">BV22DRAFT_1065321</name>
</gene>
<sequence>MDRRVRYPDTPINRLPVELLSYIFTLTTHGFPGSHQDSSDRHDLLFDPESVIVPSVISAVSRHWRNIALSTPAIWTSLCMTLANVIGFKSPSGAESSYLDAQRLAAHLIRSRNSPLDILIDARDPDWDFTESPDDFPPGAEGRIYCHPFRPRFIVQILDFLFPHINRWRSLTILTDTWASMHAAVIRLSAAAPANSGARQGALLLENLTLMRCNEFIGHSGSFTPRALKVPVKTPFAALMDASAYGTPSIPFNPLPRLRHLSLIGVHVDWAGFPRILSTTSKVVPVHTPPCGLQTLELAYHCCEVRPSVDEFCRILERCSELRRLVLKVSGPQLLAEDDRSEKPVSLPLLEEISLSYTDAQEAARTLSLIHAPSLKTLSIEDATHPANPSEEDGGCLLTYCGTGLLLEDFPTESAGLSYSRSDGGGAFIALATSSPRPAKPPFPLLEDLSMKNVKTCLAPYAAVLGASPRLRRLSLHDTPAHALASLLPQPSRDPSHADMTHMVAPCPNLDILEVWGADSESYHVVGFAMNERARCGTPRILDVTLHLAHDVVVGNLARMYDGINVAIEKVCDEFGSESDWDIEAEDPYQPGGVFNDVEFDEFYG</sequence>
<keyword evidence="2" id="KW-1185">Reference proteome</keyword>
<dbReference type="Proteomes" id="UP000790709">
    <property type="component" value="Unassembled WGS sequence"/>
</dbReference>
<evidence type="ECO:0000313" key="2">
    <source>
        <dbReference type="Proteomes" id="UP000790709"/>
    </source>
</evidence>
<proteinExistence type="predicted"/>
<comment type="caution">
    <text evidence="1">The sequence shown here is derived from an EMBL/GenBank/DDBJ whole genome shotgun (WGS) entry which is preliminary data.</text>
</comment>
<reference evidence="1" key="1">
    <citation type="journal article" date="2021" name="New Phytol.">
        <title>Evolutionary innovations through gain and loss of genes in the ectomycorrhizal Boletales.</title>
        <authorList>
            <person name="Wu G."/>
            <person name="Miyauchi S."/>
            <person name="Morin E."/>
            <person name="Kuo A."/>
            <person name="Drula E."/>
            <person name="Varga T."/>
            <person name="Kohler A."/>
            <person name="Feng B."/>
            <person name="Cao Y."/>
            <person name="Lipzen A."/>
            <person name="Daum C."/>
            <person name="Hundley H."/>
            <person name="Pangilinan J."/>
            <person name="Johnson J."/>
            <person name="Barry K."/>
            <person name="LaButti K."/>
            <person name="Ng V."/>
            <person name="Ahrendt S."/>
            <person name="Min B."/>
            <person name="Choi I.G."/>
            <person name="Park H."/>
            <person name="Plett J.M."/>
            <person name="Magnuson J."/>
            <person name="Spatafora J.W."/>
            <person name="Nagy L.G."/>
            <person name="Henrissat B."/>
            <person name="Grigoriev I.V."/>
            <person name="Yang Z.L."/>
            <person name="Xu J."/>
            <person name="Martin F.M."/>
        </authorList>
    </citation>
    <scope>NUCLEOTIDE SEQUENCE</scope>
    <source>
        <strain evidence="1">KUC20120723A-06</strain>
    </source>
</reference>
<accession>A0ACB8BJ09</accession>